<feature type="transmembrane region" description="Helical" evidence="1">
    <location>
        <begin position="146"/>
        <end position="167"/>
    </location>
</feature>
<keyword evidence="1" id="KW-0812">Transmembrane</keyword>
<keyword evidence="3" id="KW-1185">Reference proteome</keyword>
<proteinExistence type="predicted"/>
<dbReference type="Proteomes" id="UP000297149">
    <property type="component" value="Chromosome"/>
</dbReference>
<reference evidence="3" key="1">
    <citation type="submission" date="2019-02" db="EMBL/GenBank/DDBJ databases">
        <title>Isolation and identification of novel species under the genus Muribaculum.</title>
        <authorList>
            <person name="Miyake S."/>
            <person name="Ding Y."/>
            <person name="Low A."/>
            <person name="Soh M."/>
            <person name="Seedorf H."/>
        </authorList>
    </citation>
    <scope>NUCLEOTIDE SEQUENCE [LARGE SCALE GENOMIC DNA]</scope>
    <source>
        <strain evidence="3">H5</strain>
    </source>
</reference>
<dbReference type="EMBL" id="CP039396">
    <property type="protein sequence ID" value="QCD41015.1"/>
    <property type="molecule type" value="Genomic_DNA"/>
</dbReference>
<evidence type="ECO:0000313" key="3">
    <source>
        <dbReference type="Proteomes" id="UP000297149"/>
    </source>
</evidence>
<keyword evidence="1" id="KW-1133">Transmembrane helix</keyword>
<feature type="transmembrane region" description="Helical" evidence="1">
    <location>
        <begin position="122"/>
        <end position="140"/>
    </location>
</feature>
<dbReference type="AlphaFoldDB" id="A0A4P7W0R8"/>
<accession>A0A4P7W0R8</accession>
<keyword evidence="1" id="KW-0472">Membrane</keyword>
<organism evidence="2 3">
    <name type="scientific">Duncaniella dubosii</name>
    <dbReference type="NCBI Taxonomy" id="2518971"/>
    <lineage>
        <taxon>Bacteria</taxon>
        <taxon>Pseudomonadati</taxon>
        <taxon>Bacteroidota</taxon>
        <taxon>Bacteroidia</taxon>
        <taxon>Bacteroidales</taxon>
        <taxon>Muribaculaceae</taxon>
        <taxon>Duncaniella</taxon>
    </lineage>
</organism>
<evidence type="ECO:0000313" key="2">
    <source>
        <dbReference type="EMBL" id="QCD41015.1"/>
    </source>
</evidence>
<protein>
    <submittedName>
        <fullName evidence="2">Uncharacterized protein</fullName>
    </submittedName>
</protein>
<dbReference type="RefSeq" id="WP_136413531.1">
    <property type="nucleotide sequence ID" value="NZ_CAXHQF010000112.1"/>
</dbReference>
<name>A0A4P7W0R8_9BACT</name>
<dbReference type="KEGG" id="ddb:E7747_01085"/>
<evidence type="ECO:0000256" key="1">
    <source>
        <dbReference type="SAM" id="Phobius"/>
    </source>
</evidence>
<gene>
    <name evidence="2" type="ORF">E7747_01085</name>
</gene>
<sequence length="184" mass="20952">MDINDIKNSWNSMNIPPDYRHEDTRELLSRVERGSVSTLRDRLGLISRNLSLLCITGILIMIPYFHDAPTLAILADCFFAFMGVCHMRNYRKIRNLNFSEMSVRDAIMTVGRIESERIKLRAIGMALGIPLALYMCFTITDLFGDYYLYGCLAGVVIGAVIGLIVNYRATSILRKMRSQLSQEE</sequence>
<feature type="transmembrane region" description="Helical" evidence="1">
    <location>
        <begin position="45"/>
        <end position="65"/>
    </location>
</feature>
<feature type="transmembrane region" description="Helical" evidence="1">
    <location>
        <begin position="71"/>
        <end position="90"/>
    </location>
</feature>